<evidence type="ECO:0000256" key="2">
    <source>
        <dbReference type="ARBA" id="ARBA00022908"/>
    </source>
</evidence>
<dbReference type="Gene3D" id="3.30.160.390">
    <property type="entry name" value="Integrase, DNA-binding domain"/>
    <property type="match status" value="1"/>
</dbReference>
<dbReference type="GO" id="GO:0003677">
    <property type="term" value="F:DNA binding"/>
    <property type="evidence" value="ECO:0007669"/>
    <property type="project" value="UniProtKB-UniRule"/>
</dbReference>
<dbReference type="EMBL" id="QFPX01000004">
    <property type="protein sequence ID" value="PZQ56290.1"/>
    <property type="molecule type" value="Genomic_DNA"/>
</dbReference>
<dbReference type="InterPro" id="IPR038488">
    <property type="entry name" value="Integrase_DNA-bd_sf"/>
</dbReference>
<evidence type="ECO:0000259" key="6">
    <source>
        <dbReference type="PROSITE" id="PS51898"/>
    </source>
</evidence>
<feature type="domain" description="Core-binding (CB)" evidence="7">
    <location>
        <begin position="90"/>
        <end position="171"/>
    </location>
</feature>
<protein>
    <submittedName>
        <fullName evidence="8">Integrase</fullName>
    </submittedName>
</protein>
<dbReference type="Pfam" id="PF22022">
    <property type="entry name" value="Phage_int_M"/>
    <property type="match status" value="1"/>
</dbReference>
<evidence type="ECO:0000313" key="8">
    <source>
        <dbReference type="EMBL" id="PZQ56290.1"/>
    </source>
</evidence>
<evidence type="ECO:0000256" key="3">
    <source>
        <dbReference type="ARBA" id="ARBA00023125"/>
    </source>
</evidence>
<dbReference type="InterPro" id="IPR011010">
    <property type="entry name" value="DNA_brk_join_enz"/>
</dbReference>
<keyword evidence="4" id="KW-0233">DNA recombination</keyword>
<dbReference type="SUPFAM" id="SSF56349">
    <property type="entry name" value="DNA breaking-rejoining enzymes"/>
    <property type="match status" value="1"/>
</dbReference>
<dbReference type="InterPro" id="IPR010998">
    <property type="entry name" value="Integrase_recombinase_N"/>
</dbReference>
<evidence type="ECO:0000259" key="7">
    <source>
        <dbReference type="PROSITE" id="PS51900"/>
    </source>
</evidence>
<dbReference type="Pfam" id="PF00589">
    <property type="entry name" value="Phage_integrase"/>
    <property type="match status" value="1"/>
</dbReference>
<keyword evidence="2" id="KW-0229">DNA integration</keyword>
<dbReference type="InterPro" id="IPR050808">
    <property type="entry name" value="Phage_Integrase"/>
</dbReference>
<dbReference type="InterPro" id="IPR013762">
    <property type="entry name" value="Integrase-like_cat_sf"/>
</dbReference>
<gene>
    <name evidence="8" type="ORF">DI555_06660</name>
</gene>
<keyword evidence="3 5" id="KW-0238">DNA-binding</keyword>
<dbReference type="CDD" id="cd00801">
    <property type="entry name" value="INT_P4_C"/>
    <property type="match status" value="1"/>
</dbReference>
<dbReference type="PROSITE" id="PS51900">
    <property type="entry name" value="CB"/>
    <property type="match status" value="1"/>
</dbReference>
<dbReference type="GO" id="GO:0015074">
    <property type="term" value="P:DNA integration"/>
    <property type="evidence" value="ECO:0007669"/>
    <property type="project" value="UniProtKB-KW"/>
</dbReference>
<sequence length="411" mass="46542">MLTELQCRKAAAKDKAYKLTDEKGLHLYVTPTGFKSWRYKYRFAGKEKRLTFGAWPEVSLKEARDRRDEARRAIRDGLDPGNVKSAEPAPTLRQMATRWLALQADVWKPKHAADVRHSLESEVYPALGDRPLDQISAADVLELLTSIQDRGATEAAHRIRSRLSSIFQTAMVSELIRTDPAASLSKALKPIVKRKHPALLDIRSARACLLKVESEPGFPAVKLASRLLALTAARPGMIRFVEHHEFEDLDGPAPIWRVPAEKMKLEREESEQAAFEFVLPLSRQAVETIRAVRQMTRNRKYVFASASKSHLPISENALSSAYRRSGFAGRHVPHGWRSSFSTIMNERAMDLDRPGDRAIIDLMLAHQPEGVEAHYNRAAYMPRRRQLAQEWSDMLLEGVPHPETLLIGPRR</sequence>
<dbReference type="InterPro" id="IPR044068">
    <property type="entry name" value="CB"/>
</dbReference>
<accession>A0A2W5QY07</accession>
<feature type="domain" description="Tyr recombinase" evidence="6">
    <location>
        <begin position="195"/>
        <end position="389"/>
    </location>
</feature>
<dbReference type="PANTHER" id="PTHR30629:SF2">
    <property type="entry name" value="PROPHAGE INTEGRASE INTS-RELATED"/>
    <property type="match status" value="1"/>
</dbReference>
<dbReference type="InterPro" id="IPR002104">
    <property type="entry name" value="Integrase_catalytic"/>
</dbReference>
<dbReference type="InterPro" id="IPR025166">
    <property type="entry name" value="Integrase_DNA_bind_dom"/>
</dbReference>
<evidence type="ECO:0000256" key="4">
    <source>
        <dbReference type="ARBA" id="ARBA00023172"/>
    </source>
</evidence>
<comment type="caution">
    <text evidence="8">The sequence shown here is derived from an EMBL/GenBank/DDBJ whole genome shotgun (WGS) entry which is preliminary data.</text>
</comment>
<dbReference type="Gene3D" id="1.10.443.10">
    <property type="entry name" value="Intergrase catalytic core"/>
    <property type="match status" value="1"/>
</dbReference>
<dbReference type="Pfam" id="PF13356">
    <property type="entry name" value="Arm-DNA-bind_3"/>
    <property type="match status" value="1"/>
</dbReference>
<name>A0A2W5QY07_9SPHN</name>
<evidence type="ECO:0000256" key="1">
    <source>
        <dbReference type="ARBA" id="ARBA00008857"/>
    </source>
</evidence>
<reference evidence="8 9" key="1">
    <citation type="submission" date="2017-08" db="EMBL/GenBank/DDBJ databases">
        <title>Infants hospitalized years apart are colonized by the same room-sourced microbial strains.</title>
        <authorList>
            <person name="Brooks B."/>
            <person name="Olm M.R."/>
            <person name="Firek B.A."/>
            <person name="Baker R."/>
            <person name="Thomas B.C."/>
            <person name="Morowitz M.J."/>
            <person name="Banfield J.F."/>
        </authorList>
    </citation>
    <scope>NUCLEOTIDE SEQUENCE [LARGE SCALE GENOMIC DNA]</scope>
    <source>
        <strain evidence="8">S2_005_002_R2_33</strain>
    </source>
</reference>
<dbReference type="PROSITE" id="PS51898">
    <property type="entry name" value="TYR_RECOMBINASE"/>
    <property type="match status" value="1"/>
</dbReference>
<dbReference type="GO" id="GO:0006310">
    <property type="term" value="P:DNA recombination"/>
    <property type="evidence" value="ECO:0007669"/>
    <property type="project" value="UniProtKB-KW"/>
</dbReference>
<dbReference type="Proteomes" id="UP000249082">
    <property type="component" value="Unassembled WGS sequence"/>
</dbReference>
<evidence type="ECO:0000256" key="5">
    <source>
        <dbReference type="PROSITE-ProRule" id="PRU01248"/>
    </source>
</evidence>
<dbReference type="Gene3D" id="1.10.150.130">
    <property type="match status" value="1"/>
</dbReference>
<dbReference type="InterPro" id="IPR053876">
    <property type="entry name" value="Phage_int_M"/>
</dbReference>
<organism evidence="8 9">
    <name type="scientific">Novosphingobium pentaromativorans</name>
    <dbReference type="NCBI Taxonomy" id="205844"/>
    <lineage>
        <taxon>Bacteria</taxon>
        <taxon>Pseudomonadati</taxon>
        <taxon>Pseudomonadota</taxon>
        <taxon>Alphaproteobacteria</taxon>
        <taxon>Sphingomonadales</taxon>
        <taxon>Sphingomonadaceae</taxon>
        <taxon>Novosphingobium</taxon>
    </lineage>
</organism>
<comment type="similarity">
    <text evidence="1">Belongs to the 'phage' integrase family.</text>
</comment>
<dbReference type="PANTHER" id="PTHR30629">
    <property type="entry name" value="PROPHAGE INTEGRASE"/>
    <property type="match status" value="1"/>
</dbReference>
<dbReference type="AlphaFoldDB" id="A0A2W5QY07"/>
<proteinExistence type="inferred from homology"/>
<evidence type="ECO:0000313" key="9">
    <source>
        <dbReference type="Proteomes" id="UP000249082"/>
    </source>
</evidence>